<feature type="domain" description="C2H2-type" evidence="13">
    <location>
        <begin position="177"/>
        <end position="204"/>
    </location>
</feature>
<dbReference type="Pfam" id="PF00096">
    <property type="entry name" value="zf-C2H2"/>
    <property type="match status" value="2"/>
</dbReference>
<dbReference type="GO" id="GO:0008270">
    <property type="term" value="F:zinc ion binding"/>
    <property type="evidence" value="ECO:0007669"/>
    <property type="project" value="UniProtKB-KW"/>
</dbReference>
<dbReference type="PANTHER" id="PTHR14196:SF12">
    <property type="entry name" value="ZINC FINGER PROTEIN 208-LIKE"/>
    <property type="match status" value="1"/>
</dbReference>
<comment type="subcellular location">
    <subcellularLocation>
        <location evidence="1">Nucleus</location>
    </subcellularLocation>
</comment>
<evidence type="ECO:0000256" key="10">
    <source>
        <dbReference type="ARBA" id="ARBA00023242"/>
    </source>
</evidence>
<dbReference type="AlphaFoldDB" id="A0A091DQE6"/>
<keyword evidence="3" id="KW-0479">Metal-binding</keyword>
<comment type="similarity">
    <text evidence="2">Belongs to the krueppel C2H2-type zinc-finger protein family.</text>
</comment>
<keyword evidence="6" id="KW-0862">Zinc</keyword>
<keyword evidence="10" id="KW-0539">Nucleus</keyword>
<keyword evidence="4" id="KW-0677">Repeat</keyword>
<dbReference type="PROSITE" id="PS00028">
    <property type="entry name" value="ZINC_FINGER_C2H2_1"/>
    <property type="match status" value="3"/>
</dbReference>
<dbReference type="InterPro" id="IPR050717">
    <property type="entry name" value="C2H2-ZF_Transcription_Reg"/>
</dbReference>
<reference evidence="14 15" key="1">
    <citation type="submission" date="2013-11" db="EMBL/GenBank/DDBJ databases">
        <title>The Damaraland mole rat (Fukomys damarensis) genome and evolution of African mole rats.</title>
        <authorList>
            <person name="Gladyshev V.N."/>
            <person name="Fang X."/>
        </authorList>
    </citation>
    <scope>NUCLEOTIDE SEQUENCE [LARGE SCALE GENOMIC DNA]</scope>
    <source>
        <tissue evidence="14">Liver</tissue>
    </source>
</reference>
<dbReference type="GO" id="GO:0000977">
    <property type="term" value="F:RNA polymerase II transcription regulatory region sequence-specific DNA binding"/>
    <property type="evidence" value="ECO:0007669"/>
    <property type="project" value="TreeGrafter"/>
</dbReference>
<evidence type="ECO:0000256" key="12">
    <source>
        <dbReference type="SAM" id="MobiDB-lite"/>
    </source>
</evidence>
<dbReference type="GO" id="GO:0000981">
    <property type="term" value="F:DNA-binding transcription factor activity, RNA polymerase II-specific"/>
    <property type="evidence" value="ECO:0007669"/>
    <property type="project" value="TreeGrafter"/>
</dbReference>
<gene>
    <name evidence="14" type="ORF">H920_05465</name>
</gene>
<feature type="region of interest" description="Disordered" evidence="12">
    <location>
        <begin position="45"/>
        <end position="65"/>
    </location>
</feature>
<dbReference type="InterPro" id="IPR036236">
    <property type="entry name" value="Znf_C2H2_sf"/>
</dbReference>
<evidence type="ECO:0000256" key="6">
    <source>
        <dbReference type="ARBA" id="ARBA00022833"/>
    </source>
</evidence>
<protein>
    <submittedName>
        <fullName evidence="14">Zinc finger protein 197</fullName>
    </submittedName>
</protein>
<dbReference type="Gene3D" id="3.30.160.60">
    <property type="entry name" value="Classic Zinc Finger"/>
    <property type="match status" value="4"/>
</dbReference>
<evidence type="ECO:0000256" key="2">
    <source>
        <dbReference type="ARBA" id="ARBA00006991"/>
    </source>
</evidence>
<dbReference type="PROSITE" id="PS50157">
    <property type="entry name" value="ZINC_FINGER_C2H2_2"/>
    <property type="match status" value="3"/>
</dbReference>
<feature type="domain" description="C2H2-type" evidence="13">
    <location>
        <begin position="205"/>
        <end position="232"/>
    </location>
</feature>
<dbReference type="FunFam" id="3.30.160.60:FF:000688">
    <property type="entry name" value="zinc finger protein 197 isoform X1"/>
    <property type="match status" value="1"/>
</dbReference>
<dbReference type="SUPFAM" id="SSF57667">
    <property type="entry name" value="beta-beta-alpha zinc fingers"/>
    <property type="match status" value="2"/>
</dbReference>
<evidence type="ECO:0000256" key="3">
    <source>
        <dbReference type="ARBA" id="ARBA00022723"/>
    </source>
</evidence>
<proteinExistence type="inferred from homology"/>
<evidence type="ECO:0000256" key="9">
    <source>
        <dbReference type="ARBA" id="ARBA00023163"/>
    </source>
</evidence>
<dbReference type="Proteomes" id="UP000028990">
    <property type="component" value="Unassembled WGS sequence"/>
</dbReference>
<dbReference type="SMART" id="SM00355">
    <property type="entry name" value="ZnF_C2H2"/>
    <property type="match status" value="4"/>
</dbReference>
<evidence type="ECO:0000313" key="15">
    <source>
        <dbReference type="Proteomes" id="UP000028990"/>
    </source>
</evidence>
<dbReference type="FunFam" id="3.30.160.60:FF:000330">
    <property type="entry name" value="Zinc finger with KRAB and SCAN domains 1"/>
    <property type="match status" value="1"/>
</dbReference>
<evidence type="ECO:0000256" key="7">
    <source>
        <dbReference type="ARBA" id="ARBA00023015"/>
    </source>
</evidence>
<dbReference type="InterPro" id="IPR013087">
    <property type="entry name" value="Znf_C2H2_type"/>
</dbReference>
<feature type="domain" description="C2H2-type" evidence="13">
    <location>
        <begin position="149"/>
        <end position="176"/>
    </location>
</feature>
<evidence type="ECO:0000256" key="1">
    <source>
        <dbReference type="ARBA" id="ARBA00004123"/>
    </source>
</evidence>
<keyword evidence="15" id="KW-1185">Reference proteome</keyword>
<keyword evidence="5 11" id="KW-0863">Zinc-finger</keyword>
<keyword evidence="9" id="KW-0804">Transcription</keyword>
<evidence type="ECO:0000259" key="13">
    <source>
        <dbReference type="PROSITE" id="PS50157"/>
    </source>
</evidence>
<dbReference type="PANTHER" id="PTHR14196">
    <property type="entry name" value="ODD-SKIPPED - RELATED"/>
    <property type="match status" value="1"/>
</dbReference>
<evidence type="ECO:0000256" key="8">
    <source>
        <dbReference type="ARBA" id="ARBA00023125"/>
    </source>
</evidence>
<dbReference type="STRING" id="885580.ENSFDAP00000010503"/>
<evidence type="ECO:0000313" key="14">
    <source>
        <dbReference type="EMBL" id="KFO33277.1"/>
    </source>
</evidence>
<evidence type="ECO:0000256" key="5">
    <source>
        <dbReference type="ARBA" id="ARBA00022771"/>
    </source>
</evidence>
<dbReference type="EMBL" id="KN122104">
    <property type="protein sequence ID" value="KFO33277.1"/>
    <property type="molecule type" value="Genomic_DNA"/>
</dbReference>
<dbReference type="GO" id="GO:0005634">
    <property type="term" value="C:nucleus"/>
    <property type="evidence" value="ECO:0007669"/>
    <property type="project" value="UniProtKB-SubCell"/>
</dbReference>
<feature type="region of interest" description="Disordered" evidence="12">
    <location>
        <begin position="267"/>
        <end position="295"/>
    </location>
</feature>
<accession>A0A091DQE6</accession>
<name>A0A091DQE6_FUKDA</name>
<sequence length="393" mass="42993">MAPWGQPETGVFRRSAILQALGCCTSGSGVISQCPEWESMMENEEATPKLSISPRTDSQRGTAKRLEEGVPQVLEVEEECEWQVLPNQLGNETGERIDTVKKVSICEQDKKKRVPSEKQGQKGKVDGESVTLAPAISDSLIGTDGKKFYKCDTCCKHFNKISHLLNHQRIHTGEKPYKCKECGKGFIQCSSLRMHLRNHSGEKPYKCNECGKAFSQSAYLLNHQRIHTGEKPYKCKECGKGFYRHSVKDCHLPESFKEEEDQKCKKSRGRFSLGSGSVKNPKIPPGQKPFTCSAGGALGPAARSTLARERGKTAAPTFGGRVFTTVCVRSPRFVLKPRKSGAIAVVQDGDREVSGVQGRRSARIPALQSSAVTPKQAGVFSTPEGVISALHAG</sequence>
<dbReference type="FunFam" id="3.30.160.60:FF:000512">
    <property type="entry name" value="zinc finger protein 197 isoform X1"/>
    <property type="match status" value="1"/>
</dbReference>
<evidence type="ECO:0000256" key="11">
    <source>
        <dbReference type="PROSITE-ProRule" id="PRU00042"/>
    </source>
</evidence>
<organism evidence="14 15">
    <name type="scientific">Fukomys damarensis</name>
    <name type="common">Damaraland mole rat</name>
    <name type="synonym">Cryptomys damarensis</name>
    <dbReference type="NCBI Taxonomy" id="885580"/>
    <lineage>
        <taxon>Eukaryota</taxon>
        <taxon>Metazoa</taxon>
        <taxon>Chordata</taxon>
        <taxon>Craniata</taxon>
        <taxon>Vertebrata</taxon>
        <taxon>Euteleostomi</taxon>
        <taxon>Mammalia</taxon>
        <taxon>Eutheria</taxon>
        <taxon>Euarchontoglires</taxon>
        <taxon>Glires</taxon>
        <taxon>Rodentia</taxon>
        <taxon>Hystricomorpha</taxon>
        <taxon>Bathyergidae</taxon>
        <taxon>Fukomys</taxon>
    </lineage>
</organism>
<keyword evidence="7" id="KW-0805">Transcription regulation</keyword>
<dbReference type="FunFam" id="3.30.160.60:FF:002254">
    <property type="entry name" value="Zinc finger protein 540"/>
    <property type="match status" value="1"/>
</dbReference>
<evidence type="ECO:0000256" key="4">
    <source>
        <dbReference type="ARBA" id="ARBA00022737"/>
    </source>
</evidence>
<keyword evidence="8" id="KW-0238">DNA-binding</keyword>